<dbReference type="OrthoDB" id="9806334at2"/>
<evidence type="ECO:0000259" key="3">
    <source>
        <dbReference type="PROSITE" id="PS50977"/>
    </source>
</evidence>
<evidence type="ECO:0000256" key="2">
    <source>
        <dbReference type="PROSITE-ProRule" id="PRU00335"/>
    </source>
</evidence>
<dbReference type="Pfam" id="PF00440">
    <property type="entry name" value="TetR_N"/>
    <property type="match status" value="1"/>
</dbReference>
<name>A0A075LSE7_9BACI</name>
<dbReference type="SUPFAM" id="SSF48498">
    <property type="entry name" value="Tetracyclin repressor-like, C-terminal domain"/>
    <property type="match status" value="1"/>
</dbReference>
<dbReference type="Gene3D" id="1.10.357.10">
    <property type="entry name" value="Tetracycline Repressor, domain 2"/>
    <property type="match status" value="1"/>
</dbReference>
<accession>A0A075LSE7</accession>
<evidence type="ECO:0000256" key="1">
    <source>
        <dbReference type="ARBA" id="ARBA00023125"/>
    </source>
</evidence>
<dbReference type="Proteomes" id="UP000027980">
    <property type="component" value="Chromosome"/>
</dbReference>
<sequence length="179" mass="20121">MKTQDKILDAASVLILEEGVSNVTLEKIAKLAEISKGGLLYHYRTKEALFQELNTAAIREFEEAISRYLSEQPNGRGAYARAYALATIEDIQKGGTHRSSALISIFSDHPEIMGIWKEGYARWQQQFDQDGLDWEEAATIRYVCDGLWFNEMAGTTSTSAFAADLLHKLLERIDKEEGV</sequence>
<dbReference type="GO" id="GO:0003700">
    <property type="term" value="F:DNA-binding transcription factor activity"/>
    <property type="evidence" value="ECO:0007669"/>
    <property type="project" value="TreeGrafter"/>
</dbReference>
<proteinExistence type="predicted"/>
<dbReference type="InterPro" id="IPR001647">
    <property type="entry name" value="HTH_TetR"/>
</dbReference>
<organism evidence="4 5">
    <name type="scientific">Terribacillus saccharophilus</name>
    <dbReference type="NCBI Taxonomy" id="361277"/>
    <lineage>
        <taxon>Bacteria</taxon>
        <taxon>Bacillati</taxon>
        <taxon>Bacillota</taxon>
        <taxon>Bacilli</taxon>
        <taxon>Bacillales</taxon>
        <taxon>Bacillaceae</taxon>
        <taxon>Terribacillus</taxon>
    </lineage>
</organism>
<dbReference type="EMBL" id="CP008876">
    <property type="protein sequence ID" value="AIF67408.1"/>
    <property type="molecule type" value="Genomic_DNA"/>
</dbReference>
<dbReference type="HOGENOM" id="CLU_091687_2_1_9"/>
<dbReference type="PANTHER" id="PTHR30055">
    <property type="entry name" value="HTH-TYPE TRANSCRIPTIONAL REGULATOR RUTR"/>
    <property type="match status" value="1"/>
</dbReference>
<evidence type="ECO:0000313" key="5">
    <source>
        <dbReference type="Proteomes" id="UP000027980"/>
    </source>
</evidence>
<protein>
    <recommendedName>
        <fullName evidence="3">HTH tetR-type domain-containing protein</fullName>
    </recommendedName>
</protein>
<dbReference type="SUPFAM" id="SSF46689">
    <property type="entry name" value="Homeodomain-like"/>
    <property type="match status" value="1"/>
</dbReference>
<feature type="DNA-binding region" description="H-T-H motif" evidence="2">
    <location>
        <begin position="24"/>
        <end position="43"/>
    </location>
</feature>
<dbReference type="InterPro" id="IPR009057">
    <property type="entry name" value="Homeodomain-like_sf"/>
</dbReference>
<dbReference type="AlphaFoldDB" id="A0A075LSE7"/>
<dbReference type="PANTHER" id="PTHR30055:SF148">
    <property type="entry name" value="TETR-FAMILY TRANSCRIPTIONAL REGULATOR"/>
    <property type="match status" value="1"/>
</dbReference>
<reference evidence="4 5" key="1">
    <citation type="submission" date="2014-07" db="EMBL/GenBank/DDBJ databases">
        <title>Complete genome sequence of a moderately halophilic bacterium Terribacillus aidingensis MP602, isolated from Cryptomeria fortunei in Tianmu mountain in China.</title>
        <authorList>
            <person name="Wang Y."/>
            <person name="Lu P."/>
            <person name="Zhang L."/>
        </authorList>
    </citation>
    <scope>NUCLEOTIDE SEQUENCE [LARGE SCALE GENOMIC DNA]</scope>
    <source>
        <strain evidence="4 5">MP602</strain>
    </source>
</reference>
<dbReference type="PROSITE" id="PS50977">
    <property type="entry name" value="HTH_TETR_2"/>
    <property type="match status" value="1"/>
</dbReference>
<evidence type="ECO:0000313" key="4">
    <source>
        <dbReference type="EMBL" id="AIF67408.1"/>
    </source>
</evidence>
<dbReference type="KEGG" id="tap:GZ22_12680"/>
<keyword evidence="1 2" id="KW-0238">DNA-binding</keyword>
<dbReference type="Pfam" id="PF17937">
    <property type="entry name" value="TetR_C_28"/>
    <property type="match status" value="1"/>
</dbReference>
<feature type="domain" description="HTH tetR-type" evidence="3">
    <location>
        <begin position="1"/>
        <end position="61"/>
    </location>
</feature>
<dbReference type="GO" id="GO:0000976">
    <property type="term" value="F:transcription cis-regulatory region binding"/>
    <property type="evidence" value="ECO:0007669"/>
    <property type="project" value="TreeGrafter"/>
</dbReference>
<dbReference type="PRINTS" id="PR00455">
    <property type="entry name" value="HTHTETR"/>
</dbReference>
<dbReference type="InterPro" id="IPR041479">
    <property type="entry name" value="TetR_CgmR_C"/>
</dbReference>
<dbReference type="GeneID" id="34219926"/>
<dbReference type="InterPro" id="IPR050109">
    <property type="entry name" value="HTH-type_TetR-like_transc_reg"/>
</dbReference>
<dbReference type="InterPro" id="IPR036271">
    <property type="entry name" value="Tet_transcr_reg_TetR-rel_C_sf"/>
</dbReference>
<dbReference type="RefSeq" id="WP_038562922.1">
    <property type="nucleotide sequence ID" value="NZ_CP008876.1"/>
</dbReference>
<gene>
    <name evidence="4" type="ORF">GZ22_12680</name>
</gene>